<dbReference type="Gene3D" id="1.10.287.130">
    <property type="match status" value="1"/>
</dbReference>
<organism evidence="11 12">
    <name type="scientific">Aneurinibacillus thermoaerophilus</name>
    <dbReference type="NCBI Taxonomy" id="143495"/>
    <lineage>
        <taxon>Bacteria</taxon>
        <taxon>Bacillati</taxon>
        <taxon>Bacillota</taxon>
        <taxon>Bacilli</taxon>
        <taxon>Bacillales</taxon>
        <taxon>Paenibacillaceae</taxon>
        <taxon>Aneurinibacillus group</taxon>
        <taxon>Aneurinibacillus</taxon>
    </lineage>
</organism>
<evidence type="ECO:0000256" key="8">
    <source>
        <dbReference type="ARBA" id="ARBA00023012"/>
    </source>
</evidence>
<dbReference type="Pfam" id="PF00512">
    <property type="entry name" value="HisKA"/>
    <property type="match status" value="1"/>
</dbReference>
<dbReference type="InterPro" id="IPR005467">
    <property type="entry name" value="His_kinase_dom"/>
</dbReference>
<keyword evidence="13" id="KW-1185">Reference proteome</keyword>
<dbReference type="AlphaFoldDB" id="A0A1G8AWN5"/>
<evidence type="ECO:0000313" key="13">
    <source>
        <dbReference type="Proteomes" id="UP000826616"/>
    </source>
</evidence>
<keyword evidence="5" id="KW-0547">Nucleotide-binding</keyword>
<dbReference type="Gene3D" id="3.30.565.10">
    <property type="entry name" value="Histidine kinase-like ATPase, C-terminal domain"/>
    <property type="match status" value="1"/>
</dbReference>
<dbReference type="EMBL" id="FNDE01000018">
    <property type="protein sequence ID" value="SDH25213.1"/>
    <property type="molecule type" value="Genomic_DNA"/>
</dbReference>
<dbReference type="InterPro" id="IPR003594">
    <property type="entry name" value="HATPase_dom"/>
</dbReference>
<keyword evidence="3" id="KW-0597">Phosphoprotein</keyword>
<dbReference type="InterPro" id="IPR003661">
    <property type="entry name" value="HisK_dim/P_dom"/>
</dbReference>
<evidence type="ECO:0000256" key="6">
    <source>
        <dbReference type="ARBA" id="ARBA00022777"/>
    </source>
</evidence>
<dbReference type="EC" id="2.7.13.3" evidence="2"/>
<dbReference type="GeneID" id="97141858"/>
<evidence type="ECO:0000313" key="11">
    <source>
        <dbReference type="EMBL" id="SDH25213.1"/>
    </source>
</evidence>
<dbReference type="SUPFAM" id="SSF55874">
    <property type="entry name" value="ATPase domain of HSP90 chaperone/DNA topoisomerase II/histidine kinase"/>
    <property type="match status" value="1"/>
</dbReference>
<reference evidence="10 13" key="2">
    <citation type="submission" date="2021-08" db="EMBL/GenBank/DDBJ databases">
        <title>Complete genome sequence of the strain Aneurinibacillus thermoaerophilus CCM 8960.</title>
        <authorList>
            <person name="Musilova J."/>
            <person name="Kourilova X."/>
            <person name="Pernicova I."/>
            <person name="Bezdicek M."/>
            <person name="Lengerova M."/>
            <person name="Obruca S."/>
            <person name="Sedlar K."/>
        </authorList>
    </citation>
    <scope>NUCLEOTIDE SEQUENCE [LARGE SCALE GENOMIC DNA]</scope>
    <source>
        <strain evidence="10 13">CCM 8960</strain>
    </source>
</reference>
<evidence type="ECO:0000256" key="3">
    <source>
        <dbReference type="ARBA" id="ARBA00022553"/>
    </source>
</evidence>
<dbReference type="InterPro" id="IPR036890">
    <property type="entry name" value="HATPase_C_sf"/>
</dbReference>
<dbReference type="CDD" id="cd00082">
    <property type="entry name" value="HisKA"/>
    <property type="match status" value="1"/>
</dbReference>
<evidence type="ECO:0000256" key="1">
    <source>
        <dbReference type="ARBA" id="ARBA00000085"/>
    </source>
</evidence>
<keyword evidence="6 11" id="KW-0418">Kinase</keyword>
<dbReference type="PANTHER" id="PTHR43065">
    <property type="entry name" value="SENSOR HISTIDINE KINASE"/>
    <property type="match status" value="1"/>
</dbReference>
<feature type="domain" description="Histidine kinase" evidence="9">
    <location>
        <begin position="174"/>
        <end position="390"/>
    </location>
</feature>
<dbReference type="CDD" id="cd00075">
    <property type="entry name" value="HATPase"/>
    <property type="match status" value="1"/>
</dbReference>
<dbReference type="RefSeq" id="WP_057898544.1">
    <property type="nucleotide sequence ID" value="NZ_CP080764.1"/>
</dbReference>
<keyword evidence="8" id="KW-0902">Two-component regulatory system</keyword>
<dbReference type="InterPro" id="IPR004358">
    <property type="entry name" value="Sig_transdc_His_kin-like_C"/>
</dbReference>
<protein>
    <recommendedName>
        <fullName evidence="2">histidine kinase</fullName>
        <ecNumber evidence="2">2.7.13.3</ecNumber>
    </recommendedName>
</protein>
<name>A0A1G8AWN5_ANETH</name>
<dbReference type="EMBL" id="CP080764">
    <property type="protein sequence ID" value="QYY41434.1"/>
    <property type="molecule type" value="Genomic_DNA"/>
</dbReference>
<dbReference type="PRINTS" id="PR00344">
    <property type="entry name" value="BCTRLSENSOR"/>
</dbReference>
<dbReference type="SMART" id="SM00388">
    <property type="entry name" value="HisKA"/>
    <property type="match status" value="1"/>
</dbReference>
<accession>A0A1G8AWN5</accession>
<proteinExistence type="predicted"/>
<dbReference type="SMART" id="SM00387">
    <property type="entry name" value="HATPase_c"/>
    <property type="match status" value="1"/>
</dbReference>
<evidence type="ECO:0000259" key="9">
    <source>
        <dbReference type="PROSITE" id="PS50109"/>
    </source>
</evidence>
<evidence type="ECO:0000256" key="5">
    <source>
        <dbReference type="ARBA" id="ARBA00022741"/>
    </source>
</evidence>
<evidence type="ECO:0000313" key="12">
    <source>
        <dbReference type="Proteomes" id="UP000198956"/>
    </source>
</evidence>
<gene>
    <name evidence="10" type="ORF">K3F53_10800</name>
    <name evidence="11" type="ORF">SAMN04489735_101855</name>
</gene>
<dbReference type="Proteomes" id="UP000826616">
    <property type="component" value="Chromosome"/>
</dbReference>
<evidence type="ECO:0000313" key="10">
    <source>
        <dbReference type="EMBL" id="QYY41434.1"/>
    </source>
</evidence>
<comment type="catalytic activity">
    <reaction evidence="1">
        <text>ATP + protein L-histidine = ADP + protein N-phospho-L-histidine.</text>
        <dbReference type="EC" id="2.7.13.3"/>
    </reaction>
</comment>
<reference evidence="11 12" key="1">
    <citation type="submission" date="2016-10" db="EMBL/GenBank/DDBJ databases">
        <authorList>
            <person name="de Groot N.N."/>
        </authorList>
    </citation>
    <scope>NUCLEOTIDE SEQUENCE [LARGE SCALE GENOMIC DNA]</scope>
    <source>
        <strain evidence="11 12">L 420-91</strain>
    </source>
</reference>
<keyword evidence="7" id="KW-0067">ATP-binding</keyword>
<dbReference type="InterPro" id="IPR036097">
    <property type="entry name" value="HisK_dim/P_sf"/>
</dbReference>
<dbReference type="PANTHER" id="PTHR43065:SF10">
    <property type="entry name" value="PEROXIDE STRESS-ACTIVATED HISTIDINE KINASE MAK3"/>
    <property type="match status" value="1"/>
</dbReference>
<sequence>MIETHKDKEKLLYLIIEKVPNMIEAHIQNMLQKTENFHKVIEDLEAYRTSLYSIYTTVARILFKENEEYIEALQQLEKTGYEVGLYFGEVKEMNRETFLQLTHSIRIHSFDYVCSLINVHLSKPEERSFLISRLFEILNARFNSCVNGFLSAKDKQIHYLHNQKLSIMGQMAAGMAHEIRNPLCSIKGFQQLMKRMVLNKTANTNNFLNYIDICINEITKIENLVYDFLLLARKGDSRKRSWEKVNINQIFQKIHALAACFALEKNVTLHLSLPSTTLFTYGISSYIEQIMLNIIKNSISALHPGGLLLINLYPSIDSKEAILTFVDNGIGIPENHINKIFEPFFTTKEDGTGLGLSICKRLVEEMRGSILIQSKEKEGTTVEIRLPLVPHVM</sequence>
<dbReference type="Pfam" id="PF02518">
    <property type="entry name" value="HATPase_c"/>
    <property type="match status" value="1"/>
</dbReference>
<evidence type="ECO:0000256" key="7">
    <source>
        <dbReference type="ARBA" id="ARBA00022840"/>
    </source>
</evidence>
<evidence type="ECO:0000256" key="2">
    <source>
        <dbReference type="ARBA" id="ARBA00012438"/>
    </source>
</evidence>
<dbReference type="Proteomes" id="UP000198956">
    <property type="component" value="Unassembled WGS sequence"/>
</dbReference>
<evidence type="ECO:0000256" key="4">
    <source>
        <dbReference type="ARBA" id="ARBA00022679"/>
    </source>
</evidence>
<dbReference type="PROSITE" id="PS50109">
    <property type="entry name" value="HIS_KIN"/>
    <property type="match status" value="1"/>
</dbReference>
<dbReference type="SUPFAM" id="SSF47384">
    <property type="entry name" value="Homodimeric domain of signal transducing histidine kinase"/>
    <property type="match status" value="1"/>
</dbReference>
<dbReference type="GO" id="GO:0000155">
    <property type="term" value="F:phosphorelay sensor kinase activity"/>
    <property type="evidence" value="ECO:0007669"/>
    <property type="project" value="InterPro"/>
</dbReference>
<keyword evidence="4" id="KW-0808">Transferase</keyword>
<dbReference type="GO" id="GO:0005524">
    <property type="term" value="F:ATP binding"/>
    <property type="evidence" value="ECO:0007669"/>
    <property type="project" value="UniProtKB-KW"/>
</dbReference>